<dbReference type="InterPro" id="IPR000175">
    <property type="entry name" value="Na/ntran_symport"/>
</dbReference>
<feature type="signal peptide" evidence="2">
    <location>
        <begin position="1"/>
        <end position="23"/>
    </location>
</feature>
<dbReference type="RefSeq" id="XP_042564655.1">
    <property type="nucleotide sequence ID" value="XM_042708721.1"/>
</dbReference>
<keyword evidence="3" id="KW-1185">Reference proteome</keyword>
<dbReference type="Pfam" id="PF00209">
    <property type="entry name" value="SNF"/>
    <property type="match status" value="1"/>
</dbReference>
<dbReference type="PANTHER" id="PTHR11616:SF237">
    <property type="entry name" value="TRANSPORTER"/>
    <property type="match status" value="1"/>
</dbReference>
<dbReference type="OrthoDB" id="6581954at2759"/>
<keyword evidence="1" id="KW-1133">Transmembrane helix</keyword>
<dbReference type="Proteomes" id="UP000515152">
    <property type="component" value="Chromosome 9"/>
</dbReference>
<name>A0A8M1KPX1_CLUHA</name>
<evidence type="ECO:0000313" key="4">
    <source>
        <dbReference type="RefSeq" id="XP_042564655.1"/>
    </source>
</evidence>
<dbReference type="KEGG" id="char:116217884"/>
<dbReference type="AlphaFoldDB" id="A0A8M1KPX1"/>
<sequence length="82" mass="9270">MMPFPQLWAVCFFIMLLLPGLDTQTAFVGSMVKYEPLTYNRTYVSPGWVHVLGWVMAFLSILMAPVVALFLLGTRKGNLKQC</sequence>
<dbReference type="PANTHER" id="PTHR11616">
    <property type="entry name" value="SODIUM/CHLORIDE DEPENDENT TRANSPORTER"/>
    <property type="match status" value="1"/>
</dbReference>
<keyword evidence="1" id="KW-0472">Membrane</keyword>
<feature type="chain" id="PRO_5035461046" evidence="2">
    <location>
        <begin position="24"/>
        <end position="82"/>
    </location>
</feature>
<feature type="transmembrane region" description="Helical" evidence="1">
    <location>
        <begin position="47"/>
        <end position="72"/>
    </location>
</feature>
<dbReference type="GO" id="GO:0005332">
    <property type="term" value="F:gamma-aminobutyric acid:sodium:chloride symporter activity"/>
    <property type="evidence" value="ECO:0007669"/>
    <property type="project" value="TreeGrafter"/>
</dbReference>
<organism evidence="3 4">
    <name type="scientific">Clupea harengus</name>
    <name type="common">Atlantic herring</name>
    <dbReference type="NCBI Taxonomy" id="7950"/>
    <lineage>
        <taxon>Eukaryota</taxon>
        <taxon>Metazoa</taxon>
        <taxon>Chordata</taxon>
        <taxon>Craniata</taxon>
        <taxon>Vertebrata</taxon>
        <taxon>Euteleostomi</taxon>
        <taxon>Actinopterygii</taxon>
        <taxon>Neopterygii</taxon>
        <taxon>Teleostei</taxon>
        <taxon>Clupei</taxon>
        <taxon>Clupeiformes</taxon>
        <taxon>Clupeoidei</taxon>
        <taxon>Clupeidae</taxon>
        <taxon>Clupea</taxon>
    </lineage>
</organism>
<evidence type="ECO:0000256" key="2">
    <source>
        <dbReference type="SAM" id="SignalP"/>
    </source>
</evidence>
<keyword evidence="2" id="KW-0732">Signal</keyword>
<gene>
    <name evidence="4" type="primary">LOC116217884</name>
</gene>
<accession>A0A8M1KPX1</accession>
<keyword evidence="1" id="KW-0812">Transmembrane</keyword>
<dbReference type="GO" id="GO:0005886">
    <property type="term" value="C:plasma membrane"/>
    <property type="evidence" value="ECO:0007669"/>
    <property type="project" value="TreeGrafter"/>
</dbReference>
<dbReference type="GO" id="GO:0042995">
    <property type="term" value="C:cell projection"/>
    <property type="evidence" value="ECO:0007669"/>
    <property type="project" value="TreeGrafter"/>
</dbReference>
<protein>
    <submittedName>
        <fullName evidence="4">Sodium- and chloride-dependent GABA transporter 2-like</fullName>
    </submittedName>
</protein>
<dbReference type="GeneID" id="116217884"/>
<reference evidence="4" key="1">
    <citation type="submission" date="2025-08" db="UniProtKB">
        <authorList>
            <consortium name="RefSeq"/>
        </authorList>
    </citation>
    <scope>IDENTIFICATION</scope>
</reference>
<evidence type="ECO:0000256" key="1">
    <source>
        <dbReference type="SAM" id="Phobius"/>
    </source>
</evidence>
<proteinExistence type="predicted"/>
<evidence type="ECO:0000313" key="3">
    <source>
        <dbReference type="Proteomes" id="UP000515152"/>
    </source>
</evidence>